<gene>
    <name evidence="8" type="ORF">ONB1V03_LOCUS13246</name>
</gene>
<protein>
    <recommendedName>
        <fullName evidence="7">C2H2-type domain-containing protein</fullName>
    </recommendedName>
</protein>
<dbReference type="PROSITE" id="PS50157">
    <property type="entry name" value="ZINC_FINGER_C2H2_2"/>
    <property type="match status" value="7"/>
</dbReference>
<dbReference type="InterPro" id="IPR050329">
    <property type="entry name" value="GLI_C2H2-zinc-finger"/>
</dbReference>
<dbReference type="EMBL" id="OC926253">
    <property type="protein sequence ID" value="CAD7656610.1"/>
    <property type="molecule type" value="Genomic_DNA"/>
</dbReference>
<reference evidence="8" key="1">
    <citation type="submission" date="2020-11" db="EMBL/GenBank/DDBJ databases">
        <authorList>
            <person name="Tran Van P."/>
        </authorList>
    </citation>
    <scope>NUCLEOTIDE SEQUENCE</scope>
</reference>
<dbReference type="InterPro" id="IPR036236">
    <property type="entry name" value="Znf_C2H2_sf"/>
</dbReference>
<dbReference type="PROSITE" id="PS00028">
    <property type="entry name" value="ZINC_FINGER_C2H2_1"/>
    <property type="match status" value="8"/>
</dbReference>
<proteinExistence type="predicted"/>
<feature type="non-terminal residue" evidence="8">
    <location>
        <position position="518"/>
    </location>
</feature>
<dbReference type="AlphaFoldDB" id="A0A7R9MAI9"/>
<dbReference type="Proteomes" id="UP000728032">
    <property type="component" value="Unassembled WGS sequence"/>
</dbReference>
<dbReference type="GO" id="GO:0008270">
    <property type="term" value="F:zinc ion binding"/>
    <property type="evidence" value="ECO:0007669"/>
    <property type="project" value="UniProtKB-KW"/>
</dbReference>
<feature type="domain" description="C2H2-type" evidence="7">
    <location>
        <begin position="123"/>
        <end position="153"/>
    </location>
</feature>
<feature type="compositionally biased region" description="Basic and acidic residues" evidence="6">
    <location>
        <begin position="245"/>
        <end position="265"/>
    </location>
</feature>
<dbReference type="Gene3D" id="3.30.160.60">
    <property type="entry name" value="Classic Zinc Finger"/>
    <property type="match status" value="7"/>
</dbReference>
<feature type="region of interest" description="Disordered" evidence="6">
    <location>
        <begin position="1"/>
        <end position="31"/>
    </location>
</feature>
<accession>A0A7R9MAI9</accession>
<keyword evidence="2" id="KW-0677">Repeat</keyword>
<name>A0A7R9MAI9_9ACAR</name>
<evidence type="ECO:0000259" key="7">
    <source>
        <dbReference type="PROSITE" id="PS50157"/>
    </source>
</evidence>
<dbReference type="OrthoDB" id="40579at2759"/>
<evidence type="ECO:0000256" key="6">
    <source>
        <dbReference type="SAM" id="MobiDB-lite"/>
    </source>
</evidence>
<evidence type="ECO:0000313" key="9">
    <source>
        <dbReference type="Proteomes" id="UP000728032"/>
    </source>
</evidence>
<feature type="compositionally biased region" description="Basic residues" evidence="6">
    <location>
        <begin position="266"/>
        <end position="275"/>
    </location>
</feature>
<keyword evidence="3 5" id="KW-0863">Zinc-finger</keyword>
<evidence type="ECO:0000313" key="8">
    <source>
        <dbReference type="EMBL" id="CAD7656610.1"/>
    </source>
</evidence>
<dbReference type="GO" id="GO:0005634">
    <property type="term" value="C:nucleus"/>
    <property type="evidence" value="ECO:0007669"/>
    <property type="project" value="UniProtKB-ARBA"/>
</dbReference>
<dbReference type="SMART" id="SM00355">
    <property type="entry name" value="ZnF_C2H2"/>
    <property type="match status" value="8"/>
</dbReference>
<feature type="region of interest" description="Disordered" evidence="6">
    <location>
        <begin position="245"/>
        <end position="275"/>
    </location>
</feature>
<dbReference type="GO" id="GO:0000978">
    <property type="term" value="F:RNA polymerase II cis-regulatory region sequence-specific DNA binding"/>
    <property type="evidence" value="ECO:0007669"/>
    <property type="project" value="TreeGrafter"/>
</dbReference>
<evidence type="ECO:0000256" key="1">
    <source>
        <dbReference type="ARBA" id="ARBA00022723"/>
    </source>
</evidence>
<dbReference type="FunFam" id="3.30.160.60:FF:000072">
    <property type="entry name" value="zinc finger protein 143 isoform X1"/>
    <property type="match status" value="1"/>
</dbReference>
<evidence type="ECO:0000256" key="5">
    <source>
        <dbReference type="PROSITE-ProRule" id="PRU00042"/>
    </source>
</evidence>
<keyword evidence="9" id="KW-1185">Reference proteome</keyword>
<dbReference type="PANTHER" id="PTHR19818">
    <property type="entry name" value="ZINC FINGER PROTEIN ZIC AND GLI"/>
    <property type="match status" value="1"/>
</dbReference>
<evidence type="ECO:0000256" key="3">
    <source>
        <dbReference type="ARBA" id="ARBA00022771"/>
    </source>
</evidence>
<dbReference type="GO" id="GO:0000981">
    <property type="term" value="F:DNA-binding transcription factor activity, RNA polymerase II-specific"/>
    <property type="evidence" value="ECO:0007669"/>
    <property type="project" value="TreeGrafter"/>
</dbReference>
<dbReference type="EMBL" id="CAJPVJ010011428">
    <property type="protein sequence ID" value="CAG2173797.1"/>
    <property type="molecule type" value="Genomic_DNA"/>
</dbReference>
<feature type="domain" description="C2H2-type" evidence="7">
    <location>
        <begin position="311"/>
        <end position="334"/>
    </location>
</feature>
<dbReference type="InterPro" id="IPR013087">
    <property type="entry name" value="Znf_C2H2_type"/>
</dbReference>
<keyword evidence="4" id="KW-0862">Zinc</keyword>
<feature type="domain" description="C2H2-type" evidence="7">
    <location>
        <begin position="345"/>
        <end position="375"/>
    </location>
</feature>
<feature type="domain" description="C2H2-type" evidence="7">
    <location>
        <begin position="93"/>
        <end position="122"/>
    </location>
</feature>
<dbReference type="FunFam" id="3.30.160.60:FF:000100">
    <property type="entry name" value="Zinc finger 45-like"/>
    <property type="match status" value="1"/>
</dbReference>
<feature type="compositionally biased region" description="Polar residues" evidence="6">
    <location>
        <begin position="21"/>
        <end position="31"/>
    </location>
</feature>
<dbReference type="SUPFAM" id="SSF57667">
    <property type="entry name" value="beta-beta-alpha zinc fingers"/>
    <property type="match status" value="5"/>
</dbReference>
<sequence>NSFPNDSRIGFKTKGEKRENSQNIDTNCEQSLCDNENNSEVISGDNDLKGRQKSSYVALNRRNRYKPSDESPEQYINKYTGKPLSRRRREKNYVCSWPACGMAFENVSAVNNHMRKHTGEKPFVCDWESCGKTFRYGSGLKLHKEMIHLKLRQYRCDWPTCTEAFISMSQLKVHESEHTGIKKYQCSWPGSHEGKKVVFKRYKSKNNSNPNSDYDFKGELKKFPCDWPGCERRFRYANNLDTHLKAHQKSDLHKSEKVVKQSNERKSRKQSISKPKVSKKFRCDWPGCPSIYSTRSMLLQHTNKHTGAKPFACLHCDKRFSYKTTLHSHIQFNHKFAENSTEKAFKCLYDDCKQSFNTKRGLLAHDRKMHQKGNDNDFNDSYNIEEICDNTDNYSQIQPMSQTSGSHYPSIQSNVIRLDRIRAFNSTRIQIPNEHNYQSLPQMIGHNNPTTSRVFQSVVENPVKPQKEVRNVVKLTNIAGNETITKELPIPCTHETCWRRFKTPKALEWHLKKFHPQT</sequence>
<dbReference type="PANTHER" id="PTHR19818:SF139">
    <property type="entry name" value="PAIR-RULE PROTEIN ODD-PAIRED"/>
    <property type="match status" value="1"/>
</dbReference>
<dbReference type="GO" id="GO:0045944">
    <property type="term" value="P:positive regulation of transcription by RNA polymerase II"/>
    <property type="evidence" value="ECO:0007669"/>
    <property type="project" value="UniProtKB-ARBA"/>
</dbReference>
<feature type="domain" description="C2H2-type" evidence="7">
    <location>
        <begin position="154"/>
        <end position="183"/>
    </location>
</feature>
<organism evidence="8">
    <name type="scientific">Oppiella nova</name>
    <dbReference type="NCBI Taxonomy" id="334625"/>
    <lineage>
        <taxon>Eukaryota</taxon>
        <taxon>Metazoa</taxon>
        <taxon>Ecdysozoa</taxon>
        <taxon>Arthropoda</taxon>
        <taxon>Chelicerata</taxon>
        <taxon>Arachnida</taxon>
        <taxon>Acari</taxon>
        <taxon>Acariformes</taxon>
        <taxon>Sarcoptiformes</taxon>
        <taxon>Oribatida</taxon>
        <taxon>Brachypylina</taxon>
        <taxon>Oppioidea</taxon>
        <taxon>Oppiidae</taxon>
        <taxon>Oppiella</taxon>
    </lineage>
</organism>
<evidence type="ECO:0000256" key="2">
    <source>
        <dbReference type="ARBA" id="ARBA00022737"/>
    </source>
</evidence>
<feature type="domain" description="C2H2-type" evidence="7">
    <location>
        <begin position="223"/>
        <end position="258"/>
    </location>
</feature>
<feature type="domain" description="C2H2-type" evidence="7">
    <location>
        <begin position="281"/>
        <end position="310"/>
    </location>
</feature>
<evidence type="ECO:0000256" key="4">
    <source>
        <dbReference type="ARBA" id="ARBA00022833"/>
    </source>
</evidence>
<keyword evidence="1" id="KW-0479">Metal-binding</keyword>